<dbReference type="Gene3D" id="3.20.20.80">
    <property type="entry name" value="Glycosidases"/>
    <property type="match status" value="1"/>
</dbReference>
<dbReference type="PANTHER" id="PTHR43002">
    <property type="entry name" value="GLYCOGEN DEBRANCHING ENZYME"/>
    <property type="match status" value="1"/>
</dbReference>
<dbReference type="InterPro" id="IPR006047">
    <property type="entry name" value="GH13_cat_dom"/>
</dbReference>
<name>A0A8J3IYS3_9CHLR</name>
<feature type="domain" description="Glycosyl hydrolase family 13 catalytic" evidence="1">
    <location>
        <begin position="205"/>
        <end position="586"/>
    </location>
</feature>
<gene>
    <name evidence="2" type="ORF">KSF_092850</name>
</gene>
<proteinExistence type="predicted"/>
<dbReference type="Pfam" id="PF00128">
    <property type="entry name" value="Alpha-amylase"/>
    <property type="match status" value="1"/>
</dbReference>
<reference evidence="2" key="1">
    <citation type="submission" date="2020-10" db="EMBL/GenBank/DDBJ databases">
        <title>Taxonomic study of unclassified bacteria belonging to the class Ktedonobacteria.</title>
        <authorList>
            <person name="Yabe S."/>
            <person name="Wang C.M."/>
            <person name="Zheng Y."/>
            <person name="Sakai Y."/>
            <person name="Cavaletti L."/>
            <person name="Monciardini P."/>
            <person name="Donadio S."/>
        </authorList>
    </citation>
    <scope>NUCLEOTIDE SEQUENCE</scope>
    <source>
        <strain evidence="2">ID150040</strain>
    </source>
</reference>
<accession>A0A8J3IYS3</accession>
<evidence type="ECO:0000313" key="2">
    <source>
        <dbReference type="EMBL" id="GHO99237.1"/>
    </source>
</evidence>
<dbReference type="InterPro" id="IPR017853">
    <property type="entry name" value="GH"/>
</dbReference>
<dbReference type="SMART" id="SM00642">
    <property type="entry name" value="Aamy"/>
    <property type="match status" value="1"/>
</dbReference>
<dbReference type="AlphaFoldDB" id="A0A8J3IYS3"/>
<evidence type="ECO:0000313" key="3">
    <source>
        <dbReference type="Proteomes" id="UP000597444"/>
    </source>
</evidence>
<dbReference type="EMBL" id="BNJK01000002">
    <property type="protein sequence ID" value="GHO99237.1"/>
    <property type="molecule type" value="Genomic_DNA"/>
</dbReference>
<dbReference type="RefSeq" id="WP_220209886.1">
    <property type="nucleotide sequence ID" value="NZ_BNJK01000002.1"/>
</dbReference>
<dbReference type="Proteomes" id="UP000597444">
    <property type="component" value="Unassembled WGS sequence"/>
</dbReference>
<protein>
    <recommendedName>
        <fullName evidence="1">Glycosyl hydrolase family 13 catalytic domain-containing protein</fullName>
    </recommendedName>
</protein>
<comment type="caution">
    <text evidence="2">The sequence shown here is derived from an EMBL/GenBank/DDBJ whole genome shotgun (WGS) entry which is preliminary data.</text>
</comment>
<keyword evidence="3" id="KW-1185">Reference proteome</keyword>
<organism evidence="2 3">
    <name type="scientific">Reticulibacter mediterranei</name>
    <dbReference type="NCBI Taxonomy" id="2778369"/>
    <lineage>
        <taxon>Bacteria</taxon>
        <taxon>Bacillati</taxon>
        <taxon>Chloroflexota</taxon>
        <taxon>Ktedonobacteria</taxon>
        <taxon>Ktedonobacterales</taxon>
        <taxon>Reticulibacteraceae</taxon>
        <taxon>Reticulibacter</taxon>
    </lineage>
</organism>
<sequence length="703" mass="79830">MQTTSIPTQQAADLLMHKKTHFALWLPAITEPAPRLIIGTFQQGNPPTLAQQQAFTLSPSTKGSGLWDIAARNCQLKNDTIYHYWFEVTDSNRYKESHPRILCTDPFALNVDWRLLSPRPDDPAFSDEDRYPAGVVLYKDGKLLSCDPDGQHPDWRNDPPLETLPVNTQLVIYELPTAWARTRKQGGVQVASGTFRDVLALVDPASVPFSFFGIAVLQEGRAHLRDLGVTAIELLPPADSFVSEGWGYATTNYFTPDHDLGSYSNERKRAPSTELSRLIRACHQNGVRFFSDVVMAFAARNPYRSINFPDFFVQANSGDPEEFSDGARRDGFGSDLFKYAHEIEAYDPFSGETKKLVPARSFMLTYLDHWMRAYRIDGIRIDSIVNIANWDFVESFKDTAHRIYQARWQEQYNDPEIAGARFLVTGEELAMPLDLIHQHRVDSLWNEYFKRYIRAAITGRVHPDEKSFEEMVMKMVDCRRVGFGDGSQAINYVTSHDVEGYGNERLYDFLNNSGIYEKEQRIKLAFACLITAVGVPMIFAGEEFADQHDVPAEGPEKQLDAVNFERRDDPWRARIVDHIARLVKLRTNNEALWSNETSFIHSDCNDGKRIMAWVRGEIGSRNMVVIVANFSDYATSNDPDAEYVINNWPRLPEGMRWQEITQERAVPTKKAGREPLSPWEAKVYAAVPTSAAPGWPTLPALIV</sequence>
<evidence type="ECO:0000259" key="1">
    <source>
        <dbReference type="SMART" id="SM00642"/>
    </source>
</evidence>
<dbReference type="GO" id="GO:0005975">
    <property type="term" value="P:carbohydrate metabolic process"/>
    <property type="evidence" value="ECO:0007669"/>
    <property type="project" value="InterPro"/>
</dbReference>
<dbReference type="SUPFAM" id="SSF51445">
    <property type="entry name" value="(Trans)glycosidases"/>
    <property type="match status" value="1"/>
</dbReference>